<keyword evidence="2" id="KW-1185">Reference proteome</keyword>
<feature type="non-terminal residue" evidence="1">
    <location>
        <position position="133"/>
    </location>
</feature>
<gene>
    <name evidence="1" type="ORF">SCALOS_LOCUS8919</name>
</gene>
<comment type="caution">
    <text evidence="1">The sequence shown here is derived from an EMBL/GenBank/DDBJ whole genome shotgun (WGS) entry which is preliminary data.</text>
</comment>
<organism evidence="1 2">
    <name type="scientific">Scutellospora calospora</name>
    <dbReference type="NCBI Taxonomy" id="85575"/>
    <lineage>
        <taxon>Eukaryota</taxon>
        <taxon>Fungi</taxon>
        <taxon>Fungi incertae sedis</taxon>
        <taxon>Mucoromycota</taxon>
        <taxon>Glomeromycotina</taxon>
        <taxon>Glomeromycetes</taxon>
        <taxon>Diversisporales</taxon>
        <taxon>Gigasporaceae</taxon>
        <taxon>Scutellospora</taxon>
    </lineage>
</organism>
<dbReference type="Proteomes" id="UP000789860">
    <property type="component" value="Unassembled WGS sequence"/>
</dbReference>
<dbReference type="EMBL" id="CAJVPM010025429">
    <property type="protein sequence ID" value="CAG8657906.1"/>
    <property type="molecule type" value="Genomic_DNA"/>
</dbReference>
<sequence>TTSTAKEGNERVGQDYDKMFLHLTKTEKKTYQSNYRSRNKPDWLCTYIMEDHKDEFLYGEATGPPFLADPFKTEGDRRKLIRSLLQCTKLMEKVPKEHFPSIDDNNIIKHAKSIPRFGMLLYGMVQVFEWFEN</sequence>
<evidence type="ECO:0000313" key="1">
    <source>
        <dbReference type="EMBL" id="CAG8657906.1"/>
    </source>
</evidence>
<reference evidence="1" key="1">
    <citation type="submission" date="2021-06" db="EMBL/GenBank/DDBJ databases">
        <authorList>
            <person name="Kallberg Y."/>
            <person name="Tangrot J."/>
            <person name="Rosling A."/>
        </authorList>
    </citation>
    <scope>NUCLEOTIDE SEQUENCE</scope>
    <source>
        <strain evidence="1">AU212A</strain>
    </source>
</reference>
<accession>A0ACA9NHK4</accession>
<proteinExistence type="predicted"/>
<evidence type="ECO:0000313" key="2">
    <source>
        <dbReference type="Proteomes" id="UP000789860"/>
    </source>
</evidence>
<name>A0ACA9NHK4_9GLOM</name>
<feature type="non-terminal residue" evidence="1">
    <location>
        <position position="1"/>
    </location>
</feature>
<protein>
    <submittedName>
        <fullName evidence="1">9145_t:CDS:1</fullName>
    </submittedName>
</protein>